<dbReference type="EMBL" id="QUZK01000042">
    <property type="protein sequence ID" value="RFF29688.1"/>
    <property type="molecule type" value="Genomic_DNA"/>
</dbReference>
<protein>
    <submittedName>
        <fullName evidence="1">Uncharacterized protein</fullName>
    </submittedName>
</protein>
<gene>
    <name evidence="1" type="ORF">DZC52_11410</name>
</gene>
<dbReference type="Proteomes" id="UP000260351">
    <property type="component" value="Unassembled WGS sequence"/>
</dbReference>
<reference evidence="1 2" key="1">
    <citation type="submission" date="2018-08" db="EMBL/GenBank/DDBJ databases">
        <title>Wenzhouxiangella salilacus sp. nov., a novel bacterium isolated from a saline lake in Xinjiang Province, China.</title>
        <authorList>
            <person name="Han S."/>
        </authorList>
    </citation>
    <scope>NUCLEOTIDE SEQUENCE [LARGE SCALE GENOMIC DNA]</scope>
    <source>
        <strain evidence="1 2">XDB06</strain>
    </source>
</reference>
<keyword evidence="2" id="KW-1185">Reference proteome</keyword>
<dbReference type="AlphaFoldDB" id="A0A3E1K6Q0"/>
<evidence type="ECO:0000313" key="2">
    <source>
        <dbReference type="Proteomes" id="UP000260351"/>
    </source>
</evidence>
<name>A0A3E1K6Q0_9GAMM</name>
<accession>A0A3E1K6Q0</accession>
<organism evidence="1 2">
    <name type="scientific">Wenzhouxiangella sediminis</name>
    <dbReference type="NCBI Taxonomy" id="1792836"/>
    <lineage>
        <taxon>Bacteria</taxon>
        <taxon>Pseudomonadati</taxon>
        <taxon>Pseudomonadota</taxon>
        <taxon>Gammaproteobacteria</taxon>
        <taxon>Chromatiales</taxon>
        <taxon>Wenzhouxiangellaceae</taxon>
        <taxon>Wenzhouxiangella</taxon>
    </lineage>
</organism>
<proteinExistence type="predicted"/>
<comment type="caution">
    <text evidence="1">The sequence shown here is derived from an EMBL/GenBank/DDBJ whole genome shotgun (WGS) entry which is preliminary data.</text>
</comment>
<sequence length="763" mass="86395">MVLMGAPDGSHPDWPQVRRTMSQILGDVETITSRVTAAHWVVAPLRQMEAPAPASTSESLGAMPSRGCITHYPVFAALATQPIVPQADAARKLQALYLVSIALREYHIVNEGYGPPVGSAELSCRRIVRGRYSDERIGAIIRRSSSPISLCNQLEKLQRSKRPLSEFDLSLVSGLLPLLRDVRDDRDLRTRKGGGQRNREIETTVLDAADDDPTSRKPALILERPDEETRAELQAEGLPTEYETTRETLYAEMPPSRNENFPARQLSEHQAQQRLILRARAYKTNQQQVPNRREMLHEPALAPLLHPKGPVSPPKGSDLDWTLDTLLGFMLLTGCEEKDLHHVRVWSKHSQVPRQPPALGVVLEYVEEYAEFMMPVARLPDSWRPNSEYRHHFRRPANRFYLKIPTHLPIGERIVKLASRVPEGGPLCGDSLGPADELPKKLKDRVSKLNDIHHTHLTLNRISLFLWGAIYALDGDMAEALLLSRRHRRSNDSRLYYYSTQSDHLRNQYARVWGAKSKRPSSNDRRHAVLKVINPDIGSAAVPYRDSISDLVRLMKERISVLMAGRGRRTASRWIEIHNAMTAYVIRQIQWMTGIRAVRDPIELPLYAARSGFLGVIDKDSNDEYGARVVWLIEPVQQQIETYLQYVDSATRSIFGEVNREAAFRFIGEGPAILQVNQRRLEQHLPDYPFAANSHRHYLRTRLREKEVDGGVVDAWMGHGGIGAEPYARHSAMSPMVMQEGTEAALNSIWEELGWEVLPGSQH</sequence>
<evidence type="ECO:0000313" key="1">
    <source>
        <dbReference type="EMBL" id="RFF29688.1"/>
    </source>
</evidence>